<dbReference type="GeneID" id="20667907"/>
<dbReference type="HOGENOM" id="CLU_2264106_0_0_1"/>
<proteinExistence type="predicted"/>
<evidence type="ECO:0000313" key="2">
    <source>
        <dbReference type="Proteomes" id="UP000030671"/>
    </source>
</evidence>
<dbReference type="Proteomes" id="UP000030671">
    <property type="component" value="Unassembled WGS sequence"/>
</dbReference>
<accession>W4JYZ5</accession>
<dbReference type="GO" id="GO:0016020">
    <property type="term" value="C:membrane"/>
    <property type="evidence" value="ECO:0007669"/>
    <property type="project" value="TreeGrafter"/>
</dbReference>
<reference evidence="1 2" key="1">
    <citation type="journal article" date="2012" name="New Phytol.">
        <title>Insight into trade-off between wood decay and parasitism from the genome of a fungal forest pathogen.</title>
        <authorList>
            <person name="Olson A."/>
            <person name="Aerts A."/>
            <person name="Asiegbu F."/>
            <person name="Belbahri L."/>
            <person name="Bouzid O."/>
            <person name="Broberg A."/>
            <person name="Canback B."/>
            <person name="Coutinho P.M."/>
            <person name="Cullen D."/>
            <person name="Dalman K."/>
            <person name="Deflorio G."/>
            <person name="van Diepen L.T."/>
            <person name="Dunand C."/>
            <person name="Duplessis S."/>
            <person name="Durling M."/>
            <person name="Gonthier P."/>
            <person name="Grimwood J."/>
            <person name="Fossdal C.G."/>
            <person name="Hansson D."/>
            <person name="Henrissat B."/>
            <person name="Hietala A."/>
            <person name="Himmelstrand K."/>
            <person name="Hoffmeister D."/>
            <person name="Hogberg N."/>
            <person name="James T.Y."/>
            <person name="Karlsson M."/>
            <person name="Kohler A."/>
            <person name="Kues U."/>
            <person name="Lee Y.H."/>
            <person name="Lin Y.C."/>
            <person name="Lind M."/>
            <person name="Lindquist E."/>
            <person name="Lombard V."/>
            <person name="Lucas S."/>
            <person name="Lunden K."/>
            <person name="Morin E."/>
            <person name="Murat C."/>
            <person name="Park J."/>
            <person name="Raffaello T."/>
            <person name="Rouze P."/>
            <person name="Salamov A."/>
            <person name="Schmutz J."/>
            <person name="Solheim H."/>
            <person name="Stahlberg J."/>
            <person name="Velez H."/>
            <person name="de Vries R.P."/>
            <person name="Wiebenga A."/>
            <person name="Woodward S."/>
            <person name="Yakovlev I."/>
            <person name="Garbelotto M."/>
            <person name="Martin F."/>
            <person name="Grigoriev I.V."/>
            <person name="Stenlid J."/>
        </authorList>
    </citation>
    <scope>NUCLEOTIDE SEQUENCE [LARGE SCALE GENOMIC DNA]</scope>
    <source>
        <strain evidence="1 2">TC 32-1</strain>
    </source>
</reference>
<dbReference type="GO" id="GO:0015095">
    <property type="term" value="F:magnesium ion transmembrane transporter activity"/>
    <property type="evidence" value="ECO:0007669"/>
    <property type="project" value="TreeGrafter"/>
</dbReference>
<keyword evidence="2" id="KW-1185">Reference proteome</keyword>
<dbReference type="InParanoid" id="W4JYZ5"/>
<dbReference type="OrthoDB" id="29879at2759"/>
<dbReference type="PANTHER" id="PTHR21535:SF51">
    <property type="entry name" value="MANGANESE RESISTANCE PROTEIN MNR2"/>
    <property type="match status" value="1"/>
</dbReference>
<gene>
    <name evidence="1" type="ORF">HETIRDRAFT_164270</name>
</gene>
<dbReference type="RefSeq" id="XP_009550267.1">
    <property type="nucleotide sequence ID" value="XM_009551972.1"/>
</dbReference>
<dbReference type="EMBL" id="KI925462">
    <property type="protein sequence ID" value="ETW78285.1"/>
    <property type="molecule type" value="Genomic_DNA"/>
</dbReference>
<organism evidence="1 2">
    <name type="scientific">Heterobasidion irregulare (strain TC 32-1)</name>
    <dbReference type="NCBI Taxonomy" id="747525"/>
    <lineage>
        <taxon>Eukaryota</taxon>
        <taxon>Fungi</taxon>
        <taxon>Dikarya</taxon>
        <taxon>Basidiomycota</taxon>
        <taxon>Agaricomycotina</taxon>
        <taxon>Agaricomycetes</taxon>
        <taxon>Russulales</taxon>
        <taxon>Bondarzewiaceae</taxon>
        <taxon>Heterobasidion</taxon>
        <taxon>Heterobasidion annosum species complex</taxon>
    </lineage>
</organism>
<dbReference type="PANTHER" id="PTHR21535">
    <property type="entry name" value="MAGNESIUM AND COBALT TRANSPORT PROTEIN/MITOCHONDRIAL IMPORT INNER MEMBRANE TRANSLOCASE SUBUNIT TIM8"/>
    <property type="match status" value="1"/>
</dbReference>
<dbReference type="AlphaFoldDB" id="W4JYZ5"/>
<dbReference type="GO" id="GO:0010961">
    <property type="term" value="P:intracellular magnesium ion homeostasis"/>
    <property type="evidence" value="ECO:0007669"/>
    <property type="project" value="TreeGrafter"/>
</dbReference>
<name>W4JYZ5_HETIT</name>
<sequence>MCRKKVMGLLSGSCASWATRMMSSRGLQSSATRTCLSHDEKILSRSHSNYLAQIPIEITDISNQINGVLSKLTALGTVLIPTNLVTGASHSHSHSHSHQVVAP</sequence>
<evidence type="ECO:0000313" key="1">
    <source>
        <dbReference type="EMBL" id="ETW78285.1"/>
    </source>
</evidence>
<protein>
    <submittedName>
        <fullName evidence="1">Cora metal ion transporter</fullName>
    </submittedName>
</protein>
<dbReference type="KEGG" id="hir:HETIRDRAFT_164270"/>